<feature type="domain" description="DHHA1" evidence="1">
    <location>
        <begin position="13"/>
        <end position="91"/>
    </location>
</feature>
<dbReference type="SUPFAM" id="SSF64182">
    <property type="entry name" value="DHH phosphoesterases"/>
    <property type="match status" value="1"/>
</dbReference>
<dbReference type="Gene3D" id="3.10.310.30">
    <property type="match status" value="1"/>
</dbReference>
<evidence type="ECO:0000313" key="2">
    <source>
        <dbReference type="EMBL" id="GAH44919.1"/>
    </source>
</evidence>
<dbReference type="InterPro" id="IPR003156">
    <property type="entry name" value="DHHA1_dom"/>
</dbReference>
<gene>
    <name evidence="2" type="ORF">S03H2_17052</name>
</gene>
<dbReference type="EMBL" id="BARU01008766">
    <property type="protein sequence ID" value="GAH44919.1"/>
    <property type="molecule type" value="Genomic_DNA"/>
</dbReference>
<evidence type="ECO:0000259" key="1">
    <source>
        <dbReference type="Pfam" id="PF02272"/>
    </source>
</evidence>
<dbReference type="GO" id="GO:0003676">
    <property type="term" value="F:nucleic acid binding"/>
    <property type="evidence" value="ECO:0007669"/>
    <property type="project" value="InterPro"/>
</dbReference>
<name>X1GTH9_9ZZZZ</name>
<proteinExistence type="predicted"/>
<reference evidence="2" key="1">
    <citation type="journal article" date="2014" name="Front. Microbiol.">
        <title>High frequency of phylogenetically diverse reductive dehalogenase-homologous genes in deep subseafloor sedimentary metagenomes.</title>
        <authorList>
            <person name="Kawai M."/>
            <person name="Futagami T."/>
            <person name="Toyoda A."/>
            <person name="Takaki Y."/>
            <person name="Nishi S."/>
            <person name="Hori S."/>
            <person name="Arai W."/>
            <person name="Tsubouchi T."/>
            <person name="Morono Y."/>
            <person name="Uchiyama I."/>
            <person name="Ito T."/>
            <person name="Fujiyama A."/>
            <person name="Inagaki F."/>
            <person name="Takami H."/>
        </authorList>
    </citation>
    <scope>NUCLEOTIDE SEQUENCE</scope>
    <source>
        <strain evidence="2">Expedition CK06-06</strain>
    </source>
</reference>
<dbReference type="AlphaFoldDB" id="X1GTH9"/>
<accession>X1GTH9</accession>
<dbReference type="InterPro" id="IPR038763">
    <property type="entry name" value="DHH_sf"/>
</dbReference>
<comment type="caution">
    <text evidence="2">The sequence shown here is derived from an EMBL/GenBank/DDBJ whole genome shotgun (WGS) entry which is preliminary data.</text>
</comment>
<dbReference type="Pfam" id="PF02272">
    <property type="entry name" value="DHHA1"/>
    <property type="match status" value="1"/>
</dbReference>
<sequence>MLMFSKSDIIDKSKPIFGCAKRKEEEVYKISGRAHESIVKKGVNLSEAIREALSLSNLEALGGGHPPAAGTKVPIDKIDVFLENCNKIIKKQLQ</sequence>
<organism evidence="2">
    <name type="scientific">marine sediment metagenome</name>
    <dbReference type="NCBI Taxonomy" id="412755"/>
    <lineage>
        <taxon>unclassified sequences</taxon>
        <taxon>metagenomes</taxon>
        <taxon>ecological metagenomes</taxon>
    </lineage>
</organism>
<protein>
    <recommendedName>
        <fullName evidence="1">DHHA1 domain-containing protein</fullName>
    </recommendedName>
</protein>